<feature type="signal peptide" evidence="6">
    <location>
        <begin position="1"/>
        <end position="27"/>
    </location>
</feature>
<dbReference type="Gene3D" id="3.40.190.10">
    <property type="entry name" value="Periplasmic binding protein-like II"/>
    <property type="match status" value="2"/>
</dbReference>
<dbReference type="RefSeq" id="WP_239148028.1">
    <property type="nucleotide sequence ID" value="NZ_BOMY01000050.1"/>
</dbReference>
<dbReference type="Pfam" id="PF12849">
    <property type="entry name" value="PBP_like_2"/>
    <property type="match status" value="1"/>
</dbReference>
<accession>A0A919TYC3</accession>
<dbReference type="NCBIfam" id="TIGR00975">
    <property type="entry name" value="3a0107s03"/>
    <property type="match status" value="1"/>
</dbReference>
<proteinExistence type="inferred from homology"/>
<dbReference type="PANTHER" id="PTHR42996:SF1">
    <property type="entry name" value="PHOSPHATE-BINDING PROTEIN PSTS"/>
    <property type="match status" value="1"/>
</dbReference>
<feature type="chain" id="PRO_5037249042" evidence="6">
    <location>
        <begin position="28"/>
        <end position="539"/>
    </location>
</feature>
<gene>
    <name evidence="8" type="primary">pstS</name>
    <name evidence="8" type="ORF">Ate02nite_78600</name>
</gene>
<evidence type="ECO:0000259" key="7">
    <source>
        <dbReference type="Pfam" id="PF12849"/>
    </source>
</evidence>
<name>A0A919TYC3_9ACTN</name>
<dbReference type="InterPro" id="IPR024370">
    <property type="entry name" value="PBP_domain"/>
</dbReference>
<evidence type="ECO:0000256" key="2">
    <source>
        <dbReference type="ARBA" id="ARBA00022448"/>
    </source>
</evidence>
<dbReference type="PANTHER" id="PTHR42996">
    <property type="entry name" value="PHOSPHATE-BINDING PROTEIN PSTS"/>
    <property type="match status" value="1"/>
</dbReference>
<protein>
    <submittedName>
        <fullName evidence="8">Phosphate ABC transporter substrate-binding protein PstS</fullName>
    </submittedName>
</protein>
<evidence type="ECO:0000256" key="5">
    <source>
        <dbReference type="SAM" id="Phobius"/>
    </source>
</evidence>
<evidence type="ECO:0000256" key="4">
    <source>
        <dbReference type="SAM" id="MobiDB-lite"/>
    </source>
</evidence>
<keyword evidence="5" id="KW-1133">Transmembrane helix</keyword>
<feature type="compositionally biased region" description="Low complexity" evidence="4">
    <location>
        <begin position="444"/>
        <end position="479"/>
    </location>
</feature>
<dbReference type="CDD" id="cd13565">
    <property type="entry name" value="PBP2_PstS"/>
    <property type="match status" value="1"/>
</dbReference>
<feature type="transmembrane region" description="Helical" evidence="5">
    <location>
        <begin position="510"/>
        <end position="533"/>
    </location>
</feature>
<evidence type="ECO:0000256" key="6">
    <source>
        <dbReference type="SAM" id="SignalP"/>
    </source>
</evidence>
<keyword evidence="5" id="KW-0472">Membrane</keyword>
<organism evidence="8 9">
    <name type="scientific">Paractinoplanes tereljensis</name>
    <dbReference type="NCBI Taxonomy" id="571912"/>
    <lineage>
        <taxon>Bacteria</taxon>
        <taxon>Bacillati</taxon>
        <taxon>Actinomycetota</taxon>
        <taxon>Actinomycetes</taxon>
        <taxon>Micromonosporales</taxon>
        <taxon>Micromonosporaceae</taxon>
        <taxon>Paractinoplanes</taxon>
    </lineage>
</organism>
<evidence type="ECO:0000256" key="1">
    <source>
        <dbReference type="ARBA" id="ARBA00008725"/>
    </source>
</evidence>
<reference evidence="8" key="1">
    <citation type="submission" date="2021-01" db="EMBL/GenBank/DDBJ databases">
        <title>Whole genome shotgun sequence of Actinoplanes tereljensis NBRC 105297.</title>
        <authorList>
            <person name="Komaki H."/>
            <person name="Tamura T."/>
        </authorList>
    </citation>
    <scope>NUCLEOTIDE SEQUENCE</scope>
    <source>
        <strain evidence="8">NBRC 105297</strain>
    </source>
</reference>
<dbReference type="GO" id="GO:0042301">
    <property type="term" value="F:phosphate ion binding"/>
    <property type="evidence" value="ECO:0007669"/>
    <property type="project" value="InterPro"/>
</dbReference>
<dbReference type="InterPro" id="IPR050962">
    <property type="entry name" value="Phosphate-bind_PstS"/>
</dbReference>
<keyword evidence="3" id="KW-0592">Phosphate transport</keyword>
<feature type="domain" description="PBP" evidence="7">
    <location>
        <begin position="27"/>
        <end position="346"/>
    </location>
</feature>
<keyword evidence="6" id="KW-0732">Signal</keyword>
<keyword evidence="9" id="KW-1185">Reference proteome</keyword>
<evidence type="ECO:0000313" key="9">
    <source>
        <dbReference type="Proteomes" id="UP000623608"/>
    </source>
</evidence>
<dbReference type="GO" id="GO:0043190">
    <property type="term" value="C:ATP-binding cassette (ABC) transporter complex"/>
    <property type="evidence" value="ECO:0007669"/>
    <property type="project" value="InterPro"/>
</dbReference>
<evidence type="ECO:0000313" key="8">
    <source>
        <dbReference type="EMBL" id="GIF25130.1"/>
    </source>
</evidence>
<feature type="compositionally biased region" description="Low complexity" evidence="4">
    <location>
        <begin position="426"/>
        <end position="436"/>
    </location>
</feature>
<dbReference type="GO" id="GO:0035435">
    <property type="term" value="P:phosphate ion transmembrane transport"/>
    <property type="evidence" value="ECO:0007669"/>
    <property type="project" value="InterPro"/>
</dbReference>
<dbReference type="AlphaFoldDB" id="A0A919TYC3"/>
<comment type="similarity">
    <text evidence="1">Belongs to the PstS family.</text>
</comment>
<dbReference type="SUPFAM" id="SSF53850">
    <property type="entry name" value="Periplasmic binding protein-like II"/>
    <property type="match status" value="1"/>
</dbReference>
<comment type="caution">
    <text evidence="8">The sequence shown here is derived from an EMBL/GenBank/DDBJ whole genome shotgun (WGS) entry which is preliminary data.</text>
</comment>
<dbReference type="Proteomes" id="UP000623608">
    <property type="component" value="Unassembled WGS sequence"/>
</dbReference>
<evidence type="ECO:0000256" key="3">
    <source>
        <dbReference type="ARBA" id="ARBA00022592"/>
    </source>
</evidence>
<dbReference type="EMBL" id="BOMY01000050">
    <property type="protein sequence ID" value="GIF25130.1"/>
    <property type="molecule type" value="Genomic_DNA"/>
</dbReference>
<feature type="region of interest" description="Disordered" evidence="4">
    <location>
        <begin position="422"/>
        <end position="487"/>
    </location>
</feature>
<dbReference type="InterPro" id="IPR005673">
    <property type="entry name" value="ABC_phos-bd_PstS"/>
</dbReference>
<sequence length="539" mass="56160">MSRKIRVVLAAVAVLALVFSGQVPALAAAYVPINGAGSTWSENAIRQWASNVEQYGMRINYDGVGSTSGRNQFASGLIDFGVSEIPYGKDDGAATEARPKFPFAYMPIVAGGTSFMYNLTIGKNRVTNLRLSGETLAKIFTNVITNWNDPAIKTDNPGLVLPARKIVPVVRSDGSGTTAQLTTWLVNQYPDIWNAYCAKAGRKTPCGVTSLYPVIPGSATTAQSSSTGVAGYVSQASSVGAITYVEYSYALNLHFPVAKLRNKSDYFVEPTARSVAVALLAAKINTDKNSGDYLTQDLSGVYNNTDARTYPLSSYSYMLIPVDQENTRFKVAKGKTLGDFSYYFLCEGQQQADQLGYSPLPINLVQAGLEQVRRIPGVDAQNVNIAKCNNPTFSKDGSNTLAKTAPFPQACDKVGTTQCATGTGGATANTPTTGGTKNTGGKGTTATTSPGAKPSSSVSSAATATDTSGGGAVDPDTGQAIGGGDGGGTDTATAIPVSLTSQLDPTLKTVLIVVACGLLLGLTVGPPLVARLFNRGGRP</sequence>
<keyword evidence="5" id="KW-0812">Transmembrane</keyword>
<keyword evidence="2" id="KW-0813">Transport</keyword>